<evidence type="ECO:0000256" key="1">
    <source>
        <dbReference type="ARBA" id="ARBA00010136"/>
    </source>
</evidence>
<dbReference type="GO" id="GO:0016020">
    <property type="term" value="C:membrane"/>
    <property type="evidence" value="ECO:0007669"/>
    <property type="project" value="TreeGrafter"/>
</dbReference>
<accession>A0AA36BS71</accession>
<dbReference type="GO" id="GO:0043171">
    <property type="term" value="P:peptide catabolic process"/>
    <property type="evidence" value="ECO:0007669"/>
    <property type="project" value="TreeGrafter"/>
</dbReference>
<evidence type="ECO:0000313" key="4">
    <source>
        <dbReference type="EMBL" id="CAI9739623.1"/>
    </source>
</evidence>
<organism evidence="4 5">
    <name type="scientific">Octopus vulgaris</name>
    <name type="common">Common octopus</name>
    <dbReference type="NCBI Taxonomy" id="6645"/>
    <lineage>
        <taxon>Eukaryota</taxon>
        <taxon>Metazoa</taxon>
        <taxon>Spiralia</taxon>
        <taxon>Lophotrochozoa</taxon>
        <taxon>Mollusca</taxon>
        <taxon>Cephalopoda</taxon>
        <taxon>Coleoidea</taxon>
        <taxon>Octopodiformes</taxon>
        <taxon>Octopoda</taxon>
        <taxon>Incirrata</taxon>
        <taxon>Octopodidae</taxon>
        <taxon>Octopus</taxon>
    </lineage>
</organism>
<feature type="domain" description="Aminopeptidase N-like N-terminal" evidence="3">
    <location>
        <begin position="8"/>
        <end position="175"/>
    </location>
</feature>
<dbReference type="InterPro" id="IPR027268">
    <property type="entry name" value="Peptidase_M4/M1_CTD_sf"/>
</dbReference>
<keyword evidence="4" id="KW-0031">Aminopeptidase</keyword>
<dbReference type="GO" id="GO:0070006">
    <property type="term" value="F:metalloaminopeptidase activity"/>
    <property type="evidence" value="ECO:0007669"/>
    <property type="project" value="TreeGrafter"/>
</dbReference>
<sequence>MAESIIVVPEKYELNFNWDLNTNSFEAKADIKIKVEQPTQLIELKAKDLFFKDAHFTGVDMLQQKAEVIINEGTETAALKFPYELNVGDGQLRLAYGGRVNYFNGGIFFGRFKNDSSHSKVIAADLKNGGYYQVFPTLRSVGPVYCNVTMNAPRGYTALSNMPRVSDDGDVSFKTAIFSKPEELRMVLGPFKTLKEEGCNDVKPLIKIHSCSENIHLGDCALKLAVDFRNKMQKYFTEKIPNLEKIDLVALPDYYKEYSSQYGLAFFRESSLLVSEDSTLENQLKVLKSVSSVMCQQLIFAMYPEKKTWLIDGISKFFSYLVLDVLRPGFECLKQFYAEVTSKALTSNSLSSKEAALNKQDDMIQDKTASLIAMLYNSPYMQNRVAGVDNESECNVLEEFMDHLKTGEWCPPLSLFVHPDCEESFESWTNHSSFPLVKVEREFVDGDMNLIIKQEPYLGNEGQTWRFPINISVESKQEDIRETVSSITFETSIENVDEKQWIFINSTGFGCFRTLYSRSILEALLRGVREKTLPAHNRSVLQNDLFSLTFDSKISLIDLMSALPAFIEEDDHHVLYDLINNYENMGYLLQAKNLFEDWKLFASSLFRKSFQTVGFERQNGEKTITTLLRDKLLCMLGRYGEDSVLKEARVLFKSFLNYRNFIDPNIRYAVYTTVLCHDEEAFGMLKEVYENLLWDEERMRIERAFGSARKEKNLKKVLELSVSNEVKKEAVVNLVEGITHTVKGRELAWKFFKENWSIYNIYYRNSPIEAKLIELLTCRFASVTKQEEIQTFFEAHQPSCEPQVLKRCIYRIMKNFNWEENDPSKIKQLVLTY</sequence>
<protein>
    <submittedName>
        <fullName evidence="4">Puromycin-sensitive aminopeptidase</fullName>
    </submittedName>
</protein>
<dbReference type="Gene3D" id="2.60.40.1730">
    <property type="entry name" value="tricorn interacting facor f3 domain"/>
    <property type="match status" value="1"/>
</dbReference>
<comment type="similarity">
    <text evidence="1">Belongs to the peptidase M1 family.</text>
</comment>
<evidence type="ECO:0000313" key="5">
    <source>
        <dbReference type="Proteomes" id="UP001162480"/>
    </source>
</evidence>
<dbReference type="InterPro" id="IPR024571">
    <property type="entry name" value="ERAP1-like_C_dom"/>
</dbReference>
<proteinExistence type="inferred from homology"/>
<dbReference type="Gene3D" id="2.60.40.1910">
    <property type="match status" value="1"/>
</dbReference>
<dbReference type="SUPFAM" id="SSF63737">
    <property type="entry name" value="Leukotriene A4 hydrolase N-terminal domain"/>
    <property type="match status" value="1"/>
</dbReference>
<dbReference type="GO" id="GO:0005615">
    <property type="term" value="C:extracellular space"/>
    <property type="evidence" value="ECO:0007669"/>
    <property type="project" value="TreeGrafter"/>
</dbReference>
<dbReference type="InterPro" id="IPR045357">
    <property type="entry name" value="Aminopeptidase_N-like_N"/>
</dbReference>
<name>A0AA36BS71_OCTVU</name>
<dbReference type="Gene3D" id="1.25.50.20">
    <property type="match status" value="1"/>
</dbReference>
<dbReference type="EMBL" id="OX597836">
    <property type="protein sequence ID" value="CAI9739623.1"/>
    <property type="molecule type" value="Genomic_DNA"/>
</dbReference>
<dbReference type="GO" id="GO:0005737">
    <property type="term" value="C:cytoplasm"/>
    <property type="evidence" value="ECO:0007669"/>
    <property type="project" value="TreeGrafter"/>
</dbReference>
<gene>
    <name evidence="4" type="ORF">OCTVUL_1B019652</name>
</gene>
<keyword evidence="5" id="KW-1185">Reference proteome</keyword>
<dbReference type="InterPro" id="IPR042097">
    <property type="entry name" value="Aminopeptidase_N-like_N_sf"/>
</dbReference>
<keyword evidence="4" id="KW-0378">Hydrolase</keyword>
<evidence type="ECO:0000259" key="3">
    <source>
        <dbReference type="Pfam" id="PF17900"/>
    </source>
</evidence>
<dbReference type="PANTHER" id="PTHR11533:SF174">
    <property type="entry name" value="PUROMYCIN-SENSITIVE AMINOPEPTIDASE-RELATED"/>
    <property type="match status" value="1"/>
</dbReference>
<keyword evidence="4" id="KW-0645">Protease</keyword>
<dbReference type="GO" id="GO:0042277">
    <property type="term" value="F:peptide binding"/>
    <property type="evidence" value="ECO:0007669"/>
    <property type="project" value="TreeGrafter"/>
</dbReference>
<dbReference type="Pfam" id="PF11838">
    <property type="entry name" value="ERAP1_C"/>
    <property type="match status" value="1"/>
</dbReference>
<feature type="domain" description="ERAP1-like C-terminal" evidence="2">
    <location>
        <begin position="501"/>
        <end position="808"/>
    </location>
</feature>
<dbReference type="Pfam" id="PF17900">
    <property type="entry name" value="Peptidase_M1_N"/>
    <property type="match status" value="1"/>
</dbReference>
<dbReference type="SUPFAM" id="SSF55486">
    <property type="entry name" value="Metalloproteases ('zincins'), catalytic domain"/>
    <property type="match status" value="1"/>
</dbReference>
<dbReference type="Gene3D" id="1.10.390.10">
    <property type="entry name" value="Neutral Protease Domain 2"/>
    <property type="match status" value="1"/>
</dbReference>
<dbReference type="PANTHER" id="PTHR11533">
    <property type="entry name" value="PROTEASE M1 ZINC METALLOPROTEASE"/>
    <property type="match status" value="1"/>
</dbReference>
<evidence type="ECO:0000259" key="2">
    <source>
        <dbReference type="Pfam" id="PF11838"/>
    </source>
</evidence>
<dbReference type="InterPro" id="IPR050344">
    <property type="entry name" value="Peptidase_M1_aminopeptidases"/>
</dbReference>
<dbReference type="AlphaFoldDB" id="A0AA36BS71"/>
<dbReference type="GO" id="GO:0008270">
    <property type="term" value="F:zinc ion binding"/>
    <property type="evidence" value="ECO:0007669"/>
    <property type="project" value="TreeGrafter"/>
</dbReference>
<reference evidence="4" key="1">
    <citation type="submission" date="2023-08" db="EMBL/GenBank/DDBJ databases">
        <authorList>
            <person name="Alioto T."/>
            <person name="Alioto T."/>
            <person name="Gomez Garrido J."/>
        </authorList>
    </citation>
    <scope>NUCLEOTIDE SEQUENCE</scope>
</reference>
<dbReference type="Proteomes" id="UP001162480">
    <property type="component" value="Chromosome 23"/>
</dbReference>